<reference evidence="10 11" key="1">
    <citation type="journal article" date="2015" name="Stand. Genomic Sci.">
        <title>Genomic Encyclopedia of Bacterial and Archaeal Type Strains, Phase III: the genomes of soil and plant-associated and newly described type strains.</title>
        <authorList>
            <person name="Whitman W.B."/>
            <person name="Woyke T."/>
            <person name="Klenk H.P."/>
            <person name="Zhou Y."/>
            <person name="Lilburn T.G."/>
            <person name="Beck B.J."/>
            <person name="De Vos P."/>
            <person name="Vandamme P."/>
            <person name="Eisen J.A."/>
            <person name="Garrity G."/>
            <person name="Hugenholtz P."/>
            <person name="Kyrpides N.C."/>
        </authorList>
    </citation>
    <scope>NUCLEOTIDE SEQUENCE [LARGE SCALE GENOMIC DNA]</scope>
    <source>
        <strain evidence="10 11">CGMCC 1.2546</strain>
    </source>
</reference>
<dbReference type="GO" id="GO:0004222">
    <property type="term" value="F:metalloendopeptidase activity"/>
    <property type="evidence" value="ECO:0007669"/>
    <property type="project" value="TreeGrafter"/>
</dbReference>
<dbReference type="GO" id="GO:0046872">
    <property type="term" value="F:metal ion binding"/>
    <property type="evidence" value="ECO:0007669"/>
    <property type="project" value="UniProtKB-KW"/>
</dbReference>
<feature type="domain" description="M23ase beta-sheet core" evidence="9">
    <location>
        <begin position="540"/>
        <end position="636"/>
    </location>
</feature>
<evidence type="ECO:0000256" key="2">
    <source>
        <dbReference type="ARBA" id="ARBA00022670"/>
    </source>
</evidence>
<comment type="cofactor">
    <cofactor evidence="1">
        <name>Zn(2+)</name>
        <dbReference type="ChEBI" id="CHEBI:29105"/>
    </cofactor>
</comment>
<feature type="transmembrane region" description="Helical" evidence="8">
    <location>
        <begin position="64"/>
        <end position="87"/>
    </location>
</feature>
<proteinExistence type="predicted"/>
<dbReference type="CDD" id="cd12797">
    <property type="entry name" value="M23_peptidase"/>
    <property type="match status" value="1"/>
</dbReference>
<evidence type="ECO:0000256" key="6">
    <source>
        <dbReference type="ARBA" id="ARBA00023049"/>
    </source>
</evidence>
<evidence type="ECO:0000256" key="5">
    <source>
        <dbReference type="ARBA" id="ARBA00022833"/>
    </source>
</evidence>
<keyword evidence="6" id="KW-0482">Metalloprotease</keyword>
<gene>
    <name evidence="10" type="ORF">IQ26_07192</name>
</gene>
<dbReference type="AlphaFoldDB" id="A0A562MGH1"/>
<dbReference type="Gene3D" id="3.10.450.350">
    <property type="match status" value="1"/>
</dbReference>
<sequence length="684" mass="73821">MTSPAVTGKCHGHNKSDKPSRPGKKQPFWMPDTEDVIAELGNEPPLIADGRSGPPDRREVSARWLSGTFLTGVTSSVLMGVALFAALDGRQQLATPPEIAELISLARGDDSGEIAKTTRLVAPRQIAKAKDRRRMEVSMVTKVGDRDVIHTMPFVQIKMALAAGHTTPRAYPPFNPLQVFGDDSDGNAGQPAPASAAPGQIYGAKVESEMSLKTIDFPIETAAFDEKSDLSADEVEKVVREAGTGLSDGAVQVASLHYVDPQRFGDAFAESMAGSYDVRIVPENVSVSPRAAPDDQAPAFAEEIIPFTRDRDIVEAFADSGYTGEDATGMAEAIAKLLNATALKAGTVLRVGLEVRGDAAKVVRTGVYDRTQHIVTIALDDRGQYVPAQEPEPNPELLTAFDDSPPVVVRGNLPNVYDGIYRAAYSYGMSKAMTKRLIKLLASGVDFQSRLNPSDRIEVLFSQPDGDDQASDDSELLYVSAIFGGTTRNFYRFQMQDGSTDYFDENGRSAKQFLLRNPLPNGRFTSGFGARRHPILGYVKMHTGTDWAAPVGSPIIAAGNGVVEKAGWAGGYGKQIIIRHANGYETSYNHQSAFAKGIAPGVRIRQGQVIGYLGSTGLSTGPHLHYELIVNGTKVDSMRVRLPVGKVLKGDDLVAFKRERERIDDLLKQEDSDSLRVASAKIEG</sequence>
<evidence type="ECO:0000256" key="1">
    <source>
        <dbReference type="ARBA" id="ARBA00001947"/>
    </source>
</evidence>
<evidence type="ECO:0000313" key="11">
    <source>
        <dbReference type="Proteomes" id="UP000317122"/>
    </source>
</evidence>
<keyword evidence="4 10" id="KW-0378">Hydrolase</keyword>
<dbReference type="InterPro" id="IPR016047">
    <property type="entry name" value="M23ase_b-sheet_dom"/>
</dbReference>
<evidence type="ECO:0000256" key="3">
    <source>
        <dbReference type="ARBA" id="ARBA00022723"/>
    </source>
</evidence>
<dbReference type="Pfam" id="PF01551">
    <property type="entry name" value="Peptidase_M23"/>
    <property type="match status" value="1"/>
</dbReference>
<keyword evidence="8" id="KW-0472">Membrane</keyword>
<dbReference type="Proteomes" id="UP000317122">
    <property type="component" value="Unassembled WGS sequence"/>
</dbReference>
<dbReference type="EMBL" id="VLKT01000087">
    <property type="protein sequence ID" value="TWI19023.1"/>
    <property type="molecule type" value="Genomic_DNA"/>
</dbReference>
<keyword evidence="8" id="KW-0812">Transmembrane</keyword>
<keyword evidence="8" id="KW-1133">Transmembrane helix</keyword>
<dbReference type="InterPro" id="IPR050570">
    <property type="entry name" value="Cell_wall_metabolism_enzyme"/>
</dbReference>
<keyword evidence="5" id="KW-0862">Zinc</keyword>
<evidence type="ECO:0000313" key="10">
    <source>
        <dbReference type="EMBL" id="TWI19023.1"/>
    </source>
</evidence>
<keyword evidence="2" id="KW-0645">Protease</keyword>
<comment type="caution">
    <text evidence="10">The sequence shown here is derived from an EMBL/GenBank/DDBJ whole genome shotgun (WGS) entry which is preliminary data.</text>
</comment>
<evidence type="ECO:0000259" key="9">
    <source>
        <dbReference type="Pfam" id="PF01551"/>
    </source>
</evidence>
<accession>A0A562MGH1</accession>
<dbReference type="InterPro" id="IPR011055">
    <property type="entry name" value="Dup_hybrid_motif"/>
</dbReference>
<dbReference type="PANTHER" id="PTHR21666:SF288">
    <property type="entry name" value="CELL DIVISION PROTEIN YTFB"/>
    <property type="match status" value="1"/>
</dbReference>
<organism evidence="10 11">
    <name type="scientific">Mesorhizobium tianshanense</name>
    <dbReference type="NCBI Taxonomy" id="39844"/>
    <lineage>
        <taxon>Bacteria</taxon>
        <taxon>Pseudomonadati</taxon>
        <taxon>Pseudomonadota</taxon>
        <taxon>Alphaproteobacteria</taxon>
        <taxon>Hyphomicrobiales</taxon>
        <taxon>Phyllobacteriaceae</taxon>
        <taxon>Mesorhizobium</taxon>
    </lineage>
</organism>
<protein>
    <submittedName>
        <fullName evidence="10">Murein DD-endopeptidase MepM/ murein hydrolase activator NlpD</fullName>
    </submittedName>
</protein>
<dbReference type="GO" id="GO:0006508">
    <property type="term" value="P:proteolysis"/>
    <property type="evidence" value="ECO:0007669"/>
    <property type="project" value="UniProtKB-KW"/>
</dbReference>
<evidence type="ECO:0000256" key="4">
    <source>
        <dbReference type="ARBA" id="ARBA00022801"/>
    </source>
</evidence>
<keyword evidence="3" id="KW-0479">Metal-binding</keyword>
<dbReference type="SUPFAM" id="SSF51261">
    <property type="entry name" value="Duplicated hybrid motif"/>
    <property type="match status" value="1"/>
</dbReference>
<evidence type="ECO:0000256" key="7">
    <source>
        <dbReference type="SAM" id="MobiDB-lite"/>
    </source>
</evidence>
<keyword evidence="11" id="KW-1185">Reference proteome</keyword>
<name>A0A562MGH1_9HYPH</name>
<feature type="region of interest" description="Disordered" evidence="7">
    <location>
        <begin position="1"/>
        <end position="29"/>
    </location>
</feature>
<dbReference type="PANTHER" id="PTHR21666">
    <property type="entry name" value="PEPTIDASE-RELATED"/>
    <property type="match status" value="1"/>
</dbReference>
<evidence type="ECO:0000256" key="8">
    <source>
        <dbReference type="SAM" id="Phobius"/>
    </source>
</evidence>
<dbReference type="Gene3D" id="2.70.70.10">
    <property type="entry name" value="Glucose Permease (Domain IIA)"/>
    <property type="match status" value="1"/>
</dbReference>